<dbReference type="EMBL" id="CP136865">
    <property type="protein sequence ID" value="WOJ98574.1"/>
    <property type="molecule type" value="Genomic_DNA"/>
</dbReference>
<dbReference type="RefSeq" id="WP_407329931.1">
    <property type="nucleotide sequence ID" value="NZ_CP136865.1"/>
</dbReference>
<protein>
    <submittedName>
        <fullName evidence="1">Uncharacterized protein</fullName>
    </submittedName>
</protein>
<gene>
    <name evidence="1" type="ORF">R0137_08385</name>
</gene>
<evidence type="ECO:0000313" key="2">
    <source>
        <dbReference type="Proteomes" id="UP001626549"/>
    </source>
</evidence>
<sequence length="68" mass="7746">MTDQKPSDVVEGRFCASAWLEWLGVQSAVRVTGRVRRLLQEDRRRQLVAGFAIAGDRRTSDAYARPLR</sequence>
<dbReference type="Proteomes" id="UP001626549">
    <property type="component" value="Chromosome"/>
</dbReference>
<organism evidence="1 2">
    <name type="scientific">Congregibacter brevis</name>
    <dbReference type="NCBI Taxonomy" id="3081201"/>
    <lineage>
        <taxon>Bacteria</taxon>
        <taxon>Pseudomonadati</taxon>
        <taxon>Pseudomonadota</taxon>
        <taxon>Gammaproteobacteria</taxon>
        <taxon>Cellvibrionales</taxon>
        <taxon>Halieaceae</taxon>
        <taxon>Congregibacter</taxon>
    </lineage>
</organism>
<evidence type="ECO:0000313" key="1">
    <source>
        <dbReference type="EMBL" id="WOJ98574.1"/>
    </source>
</evidence>
<reference evidence="1 2" key="1">
    <citation type="submission" date="2023-10" db="EMBL/GenBank/DDBJ databases">
        <title>Two novel species belonging to the OM43/NOR5 clade.</title>
        <authorList>
            <person name="Park M."/>
        </authorList>
    </citation>
    <scope>NUCLEOTIDE SEQUENCE [LARGE SCALE GENOMIC DNA]</scope>
    <source>
        <strain evidence="1 2">IMCC45268</strain>
    </source>
</reference>
<name>A0ABZ0IGA2_9GAMM</name>
<keyword evidence="2" id="KW-1185">Reference proteome</keyword>
<proteinExistence type="predicted"/>
<accession>A0ABZ0IGA2</accession>